<name>A0ABD1HHC1_SALDI</name>
<evidence type="ECO:0000313" key="2">
    <source>
        <dbReference type="Proteomes" id="UP001567538"/>
    </source>
</evidence>
<evidence type="ECO:0000313" key="1">
    <source>
        <dbReference type="EMBL" id="KAL1555844.1"/>
    </source>
</evidence>
<dbReference type="EMBL" id="JBEAFC010000005">
    <property type="protein sequence ID" value="KAL1555844.1"/>
    <property type="molecule type" value="Genomic_DNA"/>
</dbReference>
<dbReference type="SUPFAM" id="SSF49777">
    <property type="entry name" value="PEBP-like"/>
    <property type="match status" value="1"/>
</dbReference>
<dbReference type="AlphaFoldDB" id="A0ABD1HHC1"/>
<reference evidence="1 2" key="1">
    <citation type="submission" date="2024-06" db="EMBL/GenBank/DDBJ databases">
        <title>A chromosome level genome sequence of Diviner's sage (Salvia divinorum).</title>
        <authorList>
            <person name="Ford S.A."/>
            <person name="Ro D.-K."/>
            <person name="Ness R.W."/>
            <person name="Phillips M.A."/>
        </authorList>
    </citation>
    <scope>NUCLEOTIDE SEQUENCE [LARGE SCALE GENOMIC DNA]</scope>
    <source>
        <strain evidence="1">SAF-2024a</strain>
        <tissue evidence="1">Leaf</tissue>
    </source>
</reference>
<dbReference type="InterPro" id="IPR036610">
    <property type="entry name" value="PEBP-like_sf"/>
</dbReference>
<dbReference type="Gene3D" id="3.90.280.10">
    <property type="entry name" value="PEBP-like"/>
    <property type="match status" value="1"/>
</dbReference>
<dbReference type="PANTHER" id="PTHR11362:SF9">
    <property type="entry name" value="PROTEIN FLOWERING LOCUS T-RELATED"/>
    <property type="match status" value="1"/>
</dbReference>
<sequence length="100" mass="11187">MSQCKERCDRVVGDIIDPFIPTTELRVYIDGRNICNGYRLRPSQIASGPRVEIGGQDFRTLHTLVLVDADSPSPGHPYLRDYLHWLVTDIPSSTGPSFGE</sequence>
<comment type="caution">
    <text evidence="1">The sequence shown here is derived from an EMBL/GenBank/DDBJ whole genome shotgun (WGS) entry which is preliminary data.</text>
</comment>
<accession>A0ABD1HHC1</accession>
<proteinExistence type="predicted"/>
<dbReference type="Proteomes" id="UP001567538">
    <property type="component" value="Unassembled WGS sequence"/>
</dbReference>
<organism evidence="1 2">
    <name type="scientific">Salvia divinorum</name>
    <name type="common">Maria pastora</name>
    <name type="synonym">Diviner's sage</name>
    <dbReference type="NCBI Taxonomy" id="28513"/>
    <lineage>
        <taxon>Eukaryota</taxon>
        <taxon>Viridiplantae</taxon>
        <taxon>Streptophyta</taxon>
        <taxon>Embryophyta</taxon>
        <taxon>Tracheophyta</taxon>
        <taxon>Spermatophyta</taxon>
        <taxon>Magnoliopsida</taxon>
        <taxon>eudicotyledons</taxon>
        <taxon>Gunneridae</taxon>
        <taxon>Pentapetalae</taxon>
        <taxon>asterids</taxon>
        <taxon>lamiids</taxon>
        <taxon>Lamiales</taxon>
        <taxon>Lamiaceae</taxon>
        <taxon>Nepetoideae</taxon>
        <taxon>Mentheae</taxon>
        <taxon>Salviinae</taxon>
        <taxon>Salvia</taxon>
        <taxon>Salvia subgen. Calosphace</taxon>
    </lineage>
</organism>
<keyword evidence="2" id="KW-1185">Reference proteome</keyword>
<protein>
    <submittedName>
        <fullName evidence="1">Protein FLOWERING LOCUS T 1</fullName>
    </submittedName>
</protein>
<dbReference type="PANTHER" id="PTHR11362">
    <property type="entry name" value="PHOSPHATIDYLETHANOLAMINE-BINDING PROTEIN"/>
    <property type="match status" value="1"/>
</dbReference>
<gene>
    <name evidence="1" type="primary">FTL1</name>
    <name evidence="1" type="ORF">AAHA92_11536</name>
</gene>
<dbReference type="InterPro" id="IPR035810">
    <property type="entry name" value="PEBP_euk"/>
</dbReference>